<sequence>MLKFYSLVSLLWLSISALAHSSSAVGFKEIDLDKGELRPLSVAIWYPVKNQTKTINIGDNQTFYGINVVQNGVPGSDEYPLVVLSHGYGGSWRNLSWLANELTGQGYIVAAPDHPGTSVFNKDMEQATKLWERPHDLSRVIDAITTDSKLGGKVDMERIAAIGHSLGGWTVIALSGGRFDTGLFKKDCQKYSTLWACNPVLVLGLEKPELERNMEDSRIKAFISLDAGLIRGFSSESLAKIHIPSLIIGAGTDVGDMPVELESGYLNKYLSKTYSTYVEIPDAMHFSFMQVCKSGAIGLLEGENKDDGIICKDGGSRNRNEIHREIAFLVTGFLAKKIPNVSH</sequence>
<gene>
    <name evidence="6" type="ORF">XBFM1_1720044</name>
</gene>
<proteinExistence type="predicted"/>
<dbReference type="PANTHER" id="PTHR10272">
    <property type="entry name" value="PLATELET-ACTIVATING FACTOR ACETYLHYDROLASE"/>
    <property type="match status" value="1"/>
</dbReference>
<keyword evidence="1 6" id="KW-0378">Hydrolase</keyword>
<keyword evidence="4" id="KW-0732">Signal</keyword>
<evidence type="ECO:0000256" key="4">
    <source>
        <dbReference type="SAM" id="SignalP"/>
    </source>
</evidence>
<dbReference type="AlphaFoldDB" id="A0A077NSN3"/>
<dbReference type="EMBL" id="CBSV010000082">
    <property type="protein sequence ID" value="CDH00611.1"/>
    <property type="molecule type" value="Genomic_DNA"/>
</dbReference>
<dbReference type="GO" id="GO:0003847">
    <property type="term" value="F:1-alkyl-2-acetylglycerophosphocholine esterase activity"/>
    <property type="evidence" value="ECO:0007669"/>
    <property type="project" value="TreeGrafter"/>
</dbReference>
<protein>
    <submittedName>
        <fullName evidence="6">Putative dienelactone hydrolase</fullName>
    </submittedName>
</protein>
<feature type="chain" id="PRO_5001721752" evidence="4">
    <location>
        <begin position="20"/>
        <end position="343"/>
    </location>
</feature>
<dbReference type="Gene3D" id="3.40.50.1820">
    <property type="entry name" value="alpha/beta hydrolase"/>
    <property type="match status" value="1"/>
</dbReference>
<dbReference type="GO" id="GO:0016042">
    <property type="term" value="P:lipid catabolic process"/>
    <property type="evidence" value="ECO:0007669"/>
    <property type="project" value="UniProtKB-KW"/>
</dbReference>
<dbReference type="InterPro" id="IPR016986">
    <property type="entry name" value="UCP031982_abhydr"/>
</dbReference>
<organism evidence="6">
    <name type="scientific">Xenorhabdus bovienii str. feltiae Moldova</name>
    <dbReference type="NCBI Taxonomy" id="1398200"/>
    <lineage>
        <taxon>Bacteria</taxon>
        <taxon>Pseudomonadati</taxon>
        <taxon>Pseudomonadota</taxon>
        <taxon>Gammaproteobacteria</taxon>
        <taxon>Enterobacterales</taxon>
        <taxon>Morganellaceae</taxon>
        <taxon>Xenorhabdus</taxon>
    </lineage>
</organism>
<name>A0A077NSN3_XENBV</name>
<dbReference type="PIRSF" id="PIRSF031982">
    <property type="entry name" value="UCP031982_abhydr"/>
    <property type="match status" value="1"/>
</dbReference>
<comment type="caution">
    <text evidence="6">The sequence shown here is derived from an EMBL/GenBank/DDBJ whole genome shotgun (WGS) entry which is preliminary data.</text>
</comment>
<dbReference type="RefSeq" id="WP_038223504.1">
    <property type="nucleotide sequence ID" value="NZ_CAWLWD010000153.1"/>
</dbReference>
<dbReference type="HOGENOM" id="CLU_045366_1_0_6"/>
<keyword evidence="3" id="KW-0443">Lipid metabolism</keyword>
<evidence type="ECO:0000256" key="3">
    <source>
        <dbReference type="ARBA" id="ARBA00023098"/>
    </source>
</evidence>
<dbReference type="InterPro" id="IPR029058">
    <property type="entry name" value="AB_hydrolase_fold"/>
</dbReference>
<evidence type="ECO:0000259" key="5">
    <source>
        <dbReference type="Pfam" id="PF12697"/>
    </source>
</evidence>
<dbReference type="SUPFAM" id="SSF53474">
    <property type="entry name" value="alpha/beta-Hydrolases"/>
    <property type="match status" value="1"/>
</dbReference>
<evidence type="ECO:0000313" key="6">
    <source>
        <dbReference type="EMBL" id="CDH00611.1"/>
    </source>
</evidence>
<reference evidence="6" key="1">
    <citation type="submission" date="2013-07" db="EMBL/GenBank/DDBJ databases">
        <title>Sub-species coevolution in mutualistic symbiosis.</title>
        <authorList>
            <person name="Murfin K."/>
            <person name="Klassen J."/>
            <person name="Lee M."/>
            <person name="Forst S."/>
            <person name="Stock P."/>
            <person name="Goodrich-Blair H."/>
        </authorList>
    </citation>
    <scope>NUCLEOTIDE SEQUENCE [LARGE SCALE GENOMIC DNA]</scope>
    <source>
        <strain evidence="6">Feltiae Moldova</strain>
    </source>
</reference>
<dbReference type="InterPro" id="IPR000073">
    <property type="entry name" value="AB_hydrolase_1"/>
</dbReference>
<feature type="domain" description="AB hydrolase-1" evidence="5">
    <location>
        <begin position="82"/>
        <end position="175"/>
    </location>
</feature>
<dbReference type="Proteomes" id="UP000028487">
    <property type="component" value="Unassembled WGS sequence"/>
</dbReference>
<dbReference type="Pfam" id="PF12697">
    <property type="entry name" value="Abhydrolase_6"/>
    <property type="match status" value="1"/>
</dbReference>
<feature type="signal peptide" evidence="4">
    <location>
        <begin position="1"/>
        <end position="19"/>
    </location>
</feature>
<evidence type="ECO:0000256" key="2">
    <source>
        <dbReference type="ARBA" id="ARBA00022963"/>
    </source>
</evidence>
<dbReference type="PANTHER" id="PTHR10272:SF0">
    <property type="entry name" value="PLATELET-ACTIVATING FACTOR ACETYLHYDROLASE"/>
    <property type="match status" value="1"/>
</dbReference>
<keyword evidence="2" id="KW-0442">Lipid degradation</keyword>
<accession>A0A077NSN3</accession>
<evidence type="ECO:0000256" key="1">
    <source>
        <dbReference type="ARBA" id="ARBA00022801"/>
    </source>
</evidence>